<proteinExistence type="predicted"/>
<evidence type="ECO:0008006" key="3">
    <source>
        <dbReference type="Google" id="ProtNLM"/>
    </source>
</evidence>
<feature type="non-terminal residue" evidence="1">
    <location>
        <position position="1"/>
    </location>
</feature>
<dbReference type="Proteomes" id="UP001451303">
    <property type="component" value="Unassembled WGS sequence"/>
</dbReference>
<protein>
    <recommendedName>
        <fullName evidence="3">NADH dehydrogenase subunit 5</fullName>
    </recommendedName>
</protein>
<gene>
    <name evidence="1" type="ORF">QR685DRAFT_432460</name>
</gene>
<sequence length="56" mass="6358">QYLVKYSNLSIKLGGILSPLIAPSFYIYNDASFTNNIPLKKSIAHYIVFFTYSPIL</sequence>
<comment type="caution">
    <text evidence="1">The sequence shown here is derived from an EMBL/GenBank/DDBJ whole genome shotgun (WGS) entry which is preliminary data.</text>
</comment>
<name>A0ABR3DND5_NEUIN</name>
<reference evidence="1 2" key="1">
    <citation type="submission" date="2023-09" db="EMBL/GenBank/DDBJ databases">
        <title>Multi-omics analysis of a traditional fermented food reveals byproduct-associated fungal strains for waste-to-food upcycling.</title>
        <authorList>
            <consortium name="Lawrence Berkeley National Laboratory"/>
            <person name="Rekdal V.M."/>
            <person name="Villalobos-Escobedo J.M."/>
            <person name="Rodriguez-Valeron N."/>
            <person name="Garcia M.O."/>
            <person name="Vasquez D.P."/>
            <person name="Damayanti I."/>
            <person name="Sorensen P.M."/>
            <person name="Baidoo E.E."/>
            <person name="De Carvalho A.C."/>
            <person name="Riley R."/>
            <person name="Lipzen A."/>
            <person name="He G."/>
            <person name="Yan M."/>
            <person name="Haridas S."/>
            <person name="Daum C."/>
            <person name="Yoshinaga Y."/>
            <person name="Ng V."/>
            <person name="Grigoriev I.V."/>
            <person name="Munk R."/>
            <person name="Nuraida L."/>
            <person name="Wijaya C.H."/>
            <person name="Morales P.-C."/>
            <person name="Keasling J.D."/>
        </authorList>
    </citation>
    <scope>NUCLEOTIDE SEQUENCE [LARGE SCALE GENOMIC DNA]</scope>
    <source>
        <strain evidence="1 2">FGSC 2613</strain>
    </source>
</reference>
<accession>A0ABR3DND5</accession>
<dbReference type="EMBL" id="JAVLET010000001">
    <property type="protein sequence ID" value="KAL0474172.1"/>
    <property type="molecule type" value="Genomic_DNA"/>
</dbReference>
<organism evidence="1 2">
    <name type="scientific">Neurospora intermedia</name>
    <dbReference type="NCBI Taxonomy" id="5142"/>
    <lineage>
        <taxon>Eukaryota</taxon>
        <taxon>Fungi</taxon>
        <taxon>Dikarya</taxon>
        <taxon>Ascomycota</taxon>
        <taxon>Pezizomycotina</taxon>
        <taxon>Sordariomycetes</taxon>
        <taxon>Sordariomycetidae</taxon>
        <taxon>Sordariales</taxon>
        <taxon>Sordariaceae</taxon>
        <taxon>Neurospora</taxon>
    </lineage>
</organism>
<evidence type="ECO:0000313" key="2">
    <source>
        <dbReference type="Proteomes" id="UP001451303"/>
    </source>
</evidence>
<keyword evidence="2" id="KW-1185">Reference proteome</keyword>
<evidence type="ECO:0000313" key="1">
    <source>
        <dbReference type="EMBL" id="KAL0474172.1"/>
    </source>
</evidence>